<evidence type="ECO:0000313" key="12">
    <source>
        <dbReference type="EMBL" id="VAW06767.1"/>
    </source>
</evidence>
<protein>
    <submittedName>
        <fullName evidence="12">CDP-diacylglycerol--glycerol-3-phosphate 3-phosphatidyltransferase</fullName>
        <ecNumber evidence="12">2.7.8.5</ecNumber>
    </submittedName>
</protein>
<evidence type="ECO:0000256" key="10">
    <source>
        <dbReference type="ARBA" id="ARBA00023264"/>
    </source>
</evidence>
<dbReference type="NCBIfam" id="TIGR00560">
    <property type="entry name" value="pgsA"/>
    <property type="match status" value="1"/>
</dbReference>
<evidence type="ECO:0000256" key="6">
    <source>
        <dbReference type="ARBA" id="ARBA00022989"/>
    </source>
</evidence>
<feature type="transmembrane region" description="Helical" evidence="11">
    <location>
        <begin position="160"/>
        <end position="180"/>
    </location>
</feature>
<dbReference type="InterPro" id="IPR043130">
    <property type="entry name" value="CDP-OH_PTrfase_TM_dom"/>
</dbReference>
<dbReference type="GO" id="GO:0008444">
    <property type="term" value="F:CDP-diacylglycerol-glycerol-3-phosphate 3-phosphatidyltransferase activity"/>
    <property type="evidence" value="ECO:0007669"/>
    <property type="project" value="UniProtKB-EC"/>
</dbReference>
<dbReference type="GO" id="GO:0046474">
    <property type="term" value="P:glycerophospholipid biosynthetic process"/>
    <property type="evidence" value="ECO:0007669"/>
    <property type="project" value="TreeGrafter"/>
</dbReference>
<dbReference type="PROSITE" id="PS00379">
    <property type="entry name" value="CDP_ALCOHOL_P_TRANSF"/>
    <property type="match status" value="1"/>
</dbReference>
<dbReference type="InterPro" id="IPR004570">
    <property type="entry name" value="Phosphatidylglycerol_P_synth"/>
</dbReference>
<evidence type="ECO:0000256" key="2">
    <source>
        <dbReference type="ARBA" id="ARBA00010441"/>
    </source>
</evidence>
<evidence type="ECO:0000256" key="8">
    <source>
        <dbReference type="ARBA" id="ARBA00023136"/>
    </source>
</evidence>
<dbReference type="InterPro" id="IPR048254">
    <property type="entry name" value="CDP_ALCOHOL_P_TRANSF_CS"/>
</dbReference>
<organism evidence="12">
    <name type="scientific">hydrothermal vent metagenome</name>
    <dbReference type="NCBI Taxonomy" id="652676"/>
    <lineage>
        <taxon>unclassified sequences</taxon>
        <taxon>metagenomes</taxon>
        <taxon>ecological metagenomes</taxon>
    </lineage>
</organism>
<sequence>MLATMANLFTLGRIALIIPFAAMFLANAQWNMKAAFVIFTVAAVTDFFDGWIARARNEVSALGAALDPLADKLLIAAALILLLRNGVIAGAGVIAVLVIILREILISGLREAVTLRGGSLKVTQLAKWKTTAQLIAAGLLLAAAPNGFFGEALRPLASGVLWLAAVLTFWTGAEYAYLAARLLRAKDT</sequence>
<keyword evidence="3" id="KW-0444">Lipid biosynthesis</keyword>
<keyword evidence="5 11" id="KW-0812">Transmembrane</keyword>
<evidence type="ECO:0000256" key="11">
    <source>
        <dbReference type="SAM" id="Phobius"/>
    </source>
</evidence>
<dbReference type="PANTHER" id="PTHR14269:SF62">
    <property type="entry name" value="CDP-DIACYLGLYCEROL--GLYCEROL-3-PHOSPHATE 3-PHOSPHATIDYLTRANSFERASE 1, CHLOROPLASTIC"/>
    <property type="match status" value="1"/>
</dbReference>
<evidence type="ECO:0000256" key="3">
    <source>
        <dbReference type="ARBA" id="ARBA00022516"/>
    </source>
</evidence>
<evidence type="ECO:0000256" key="7">
    <source>
        <dbReference type="ARBA" id="ARBA00023098"/>
    </source>
</evidence>
<feature type="transmembrane region" description="Helical" evidence="11">
    <location>
        <begin position="73"/>
        <end position="101"/>
    </location>
</feature>
<dbReference type="EMBL" id="UOEH01000541">
    <property type="protein sequence ID" value="VAW06767.1"/>
    <property type="molecule type" value="Genomic_DNA"/>
</dbReference>
<feature type="transmembrane region" description="Helical" evidence="11">
    <location>
        <begin position="34"/>
        <end position="53"/>
    </location>
</feature>
<dbReference type="EC" id="2.7.8.5" evidence="12"/>
<accession>A0A3B0T094</accession>
<dbReference type="Pfam" id="PF01066">
    <property type="entry name" value="CDP-OH_P_transf"/>
    <property type="match status" value="1"/>
</dbReference>
<evidence type="ECO:0000256" key="9">
    <source>
        <dbReference type="ARBA" id="ARBA00023209"/>
    </source>
</evidence>
<dbReference type="PIRSF" id="PIRSF000847">
    <property type="entry name" value="Phos_ph_gly_syn"/>
    <property type="match status" value="1"/>
</dbReference>
<dbReference type="GO" id="GO:0016020">
    <property type="term" value="C:membrane"/>
    <property type="evidence" value="ECO:0007669"/>
    <property type="project" value="UniProtKB-SubCell"/>
</dbReference>
<comment type="subcellular location">
    <subcellularLocation>
        <location evidence="1">Membrane</location>
        <topology evidence="1">Multi-pass membrane protein</topology>
    </subcellularLocation>
</comment>
<gene>
    <name evidence="12" type="ORF">MNBD_ALPHA05-870</name>
</gene>
<keyword evidence="9" id="KW-0594">Phospholipid biosynthesis</keyword>
<dbReference type="Gene3D" id="1.20.120.1760">
    <property type="match status" value="1"/>
</dbReference>
<name>A0A3B0T094_9ZZZZ</name>
<proteinExistence type="inferred from homology"/>
<keyword evidence="4 12" id="KW-0808">Transferase</keyword>
<feature type="transmembrane region" description="Helical" evidence="11">
    <location>
        <begin position="6"/>
        <end position="27"/>
    </location>
</feature>
<keyword evidence="8 11" id="KW-0472">Membrane</keyword>
<reference evidence="12" key="1">
    <citation type="submission" date="2018-06" db="EMBL/GenBank/DDBJ databases">
        <authorList>
            <person name="Zhirakovskaya E."/>
        </authorList>
    </citation>
    <scope>NUCLEOTIDE SEQUENCE</scope>
</reference>
<evidence type="ECO:0000256" key="4">
    <source>
        <dbReference type="ARBA" id="ARBA00022679"/>
    </source>
</evidence>
<dbReference type="InterPro" id="IPR000462">
    <property type="entry name" value="CDP-OH_P_trans"/>
</dbReference>
<dbReference type="PANTHER" id="PTHR14269">
    <property type="entry name" value="CDP-DIACYLGLYCEROL--GLYCEROL-3-PHOSPHATE 3-PHOSPHATIDYLTRANSFERASE-RELATED"/>
    <property type="match status" value="1"/>
</dbReference>
<evidence type="ECO:0000256" key="5">
    <source>
        <dbReference type="ARBA" id="ARBA00022692"/>
    </source>
</evidence>
<keyword evidence="10" id="KW-1208">Phospholipid metabolism</keyword>
<feature type="transmembrane region" description="Helical" evidence="11">
    <location>
        <begin position="130"/>
        <end position="148"/>
    </location>
</feature>
<keyword evidence="6 11" id="KW-1133">Transmembrane helix</keyword>
<dbReference type="AlphaFoldDB" id="A0A3B0T094"/>
<dbReference type="InterPro" id="IPR050324">
    <property type="entry name" value="CDP-alcohol_PTase-I"/>
</dbReference>
<keyword evidence="7" id="KW-0443">Lipid metabolism</keyword>
<comment type="similarity">
    <text evidence="2">Belongs to the CDP-alcohol phosphatidyltransferase class-I family.</text>
</comment>
<evidence type="ECO:0000256" key="1">
    <source>
        <dbReference type="ARBA" id="ARBA00004141"/>
    </source>
</evidence>